<evidence type="ECO:0000259" key="7">
    <source>
        <dbReference type="Pfam" id="PF02823"/>
    </source>
</evidence>
<keyword evidence="5" id="KW-0472">Membrane</keyword>
<evidence type="ECO:0000313" key="9">
    <source>
        <dbReference type="Proteomes" id="UP000176377"/>
    </source>
</evidence>
<dbReference type="InterPro" id="IPR036771">
    <property type="entry name" value="ATPsynth_dsu/esu_N"/>
</dbReference>
<evidence type="ECO:0000256" key="3">
    <source>
        <dbReference type="ARBA" id="ARBA00022448"/>
    </source>
</evidence>
<evidence type="ECO:0000256" key="5">
    <source>
        <dbReference type="ARBA" id="ARBA00023136"/>
    </source>
</evidence>
<keyword evidence="6" id="KW-0066">ATP synthesis</keyword>
<comment type="caution">
    <text evidence="8">The sequence shown here is derived from an EMBL/GenBank/DDBJ whole genome shotgun (WGS) entry which is preliminary data.</text>
</comment>
<keyword evidence="6" id="KW-0139">CF(1)</keyword>
<evidence type="ECO:0000256" key="6">
    <source>
        <dbReference type="ARBA" id="ARBA00023196"/>
    </source>
</evidence>
<keyword evidence="3" id="KW-0813">Transport</keyword>
<dbReference type="EMBL" id="MFLA01000045">
    <property type="protein sequence ID" value="OGG57767.1"/>
    <property type="molecule type" value="Genomic_DNA"/>
</dbReference>
<name>A0A1F6D8X3_9BACT</name>
<organism evidence="8 9">
    <name type="scientific">Candidatus Kaiserbacteria bacterium RIFCSPHIGHO2_01_FULL_56_24</name>
    <dbReference type="NCBI Taxonomy" id="1798487"/>
    <lineage>
        <taxon>Bacteria</taxon>
        <taxon>Candidatus Kaiseribacteriota</taxon>
    </lineage>
</organism>
<dbReference type="Pfam" id="PF02823">
    <property type="entry name" value="ATP-synt_DE_N"/>
    <property type="match status" value="1"/>
</dbReference>
<comment type="subcellular location">
    <subcellularLocation>
        <location evidence="1">Endomembrane system</location>
        <topology evidence="1">Peripheral membrane protein</topology>
    </subcellularLocation>
</comment>
<keyword evidence="4" id="KW-0406">Ion transport</keyword>
<dbReference type="GO" id="GO:0045259">
    <property type="term" value="C:proton-transporting ATP synthase complex"/>
    <property type="evidence" value="ECO:0007669"/>
    <property type="project" value="UniProtKB-KW"/>
</dbReference>
<sequence length="83" mass="8742">MASENTLHLVISSVGENLYDGPAISVTLPGAGGDVTILPNHEPFVTTLKEGKITVRIPNAEPREFDIESGVLETSGTRAVVLV</sequence>
<gene>
    <name evidence="8" type="ORF">A2765_05030</name>
</gene>
<accession>A0A1F6D8X3</accession>
<proteinExistence type="inferred from homology"/>
<evidence type="ECO:0000256" key="1">
    <source>
        <dbReference type="ARBA" id="ARBA00004184"/>
    </source>
</evidence>
<reference evidence="8 9" key="1">
    <citation type="journal article" date="2016" name="Nat. Commun.">
        <title>Thousands of microbial genomes shed light on interconnected biogeochemical processes in an aquifer system.</title>
        <authorList>
            <person name="Anantharaman K."/>
            <person name="Brown C.T."/>
            <person name="Hug L.A."/>
            <person name="Sharon I."/>
            <person name="Castelle C.J."/>
            <person name="Probst A.J."/>
            <person name="Thomas B.C."/>
            <person name="Singh A."/>
            <person name="Wilkins M.J."/>
            <person name="Karaoz U."/>
            <person name="Brodie E.L."/>
            <person name="Williams K.H."/>
            <person name="Hubbard S.S."/>
            <person name="Banfield J.F."/>
        </authorList>
    </citation>
    <scope>NUCLEOTIDE SEQUENCE [LARGE SCALE GENOMIC DNA]</scope>
</reference>
<dbReference type="InterPro" id="IPR020546">
    <property type="entry name" value="ATP_synth_F1_dsu/esu_N"/>
</dbReference>
<dbReference type="GO" id="GO:0046933">
    <property type="term" value="F:proton-transporting ATP synthase activity, rotational mechanism"/>
    <property type="evidence" value="ECO:0007669"/>
    <property type="project" value="InterPro"/>
</dbReference>
<feature type="domain" description="ATP synthase F1 complex delta/epsilon subunit N-terminal" evidence="7">
    <location>
        <begin position="7"/>
        <end position="83"/>
    </location>
</feature>
<evidence type="ECO:0000256" key="2">
    <source>
        <dbReference type="ARBA" id="ARBA00005712"/>
    </source>
</evidence>
<dbReference type="AlphaFoldDB" id="A0A1F6D8X3"/>
<dbReference type="InterPro" id="IPR001469">
    <property type="entry name" value="ATP_synth_F1_dsu/esu"/>
</dbReference>
<dbReference type="SUPFAM" id="SSF51344">
    <property type="entry name" value="Epsilon subunit of F1F0-ATP synthase N-terminal domain"/>
    <property type="match status" value="1"/>
</dbReference>
<protein>
    <recommendedName>
        <fullName evidence="7">ATP synthase F1 complex delta/epsilon subunit N-terminal domain-containing protein</fullName>
    </recommendedName>
</protein>
<evidence type="ECO:0000256" key="4">
    <source>
        <dbReference type="ARBA" id="ARBA00023065"/>
    </source>
</evidence>
<dbReference type="Gene3D" id="2.60.15.10">
    <property type="entry name" value="F0F1 ATP synthase delta/epsilon subunit, N-terminal"/>
    <property type="match status" value="1"/>
</dbReference>
<evidence type="ECO:0000313" key="8">
    <source>
        <dbReference type="EMBL" id="OGG57767.1"/>
    </source>
</evidence>
<dbReference type="Proteomes" id="UP000176377">
    <property type="component" value="Unassembled WGS sequence"/>
</dbReference>
<dbReference type="CDD" id="cd12152">
    <property type="entry name" value="F1-ATPase_delta"/>
    <property type="match status" value="1"/>
</dbReference>
<comment type="similarity">
    <text evidence="2">Belongs to the ATPase epsilon chain family.</text>
</comment>
<dbReference type="GO" id="GO:0012505">
    <property type="term" value="C:endomembrane system"/>
    <property type="evidence" value="ECO:0007669"/>
    <property type="project" value="UniProtKB-SubCell"/>
</dbReference>